<dbReference type="SUPFAM" id="SSF51110">
    <property type="entry name" value="alpha-D-mannose-specific plant lectins"/>
    <property type="match status" value="1"/>
</dbReference>
<keyword evidence="4" id="KW-1185">Reference proteome</keyword>
<organism evidence="3 4">
    <name type="scientific">Stephania japonica</name>
    <dbReference type="NCBI Taxonomy" id="461633"/>
    <lineage>
        <taxon>Eukaryota</taxon>
        <taxon>Viridiplantae</taxon>
        <taxon>Streptophyta</taxon>
        <taxon>Embryophyta</taxon>
        <taxon>Tracheophyta</taxon>
        <taxon>Spermatophyta</taxon>
        <taxon>Magnoliopsida</taxon>
        <taxon>Ranunculales</taxon>
        <taxon>Menispermaceae</taxon>
        <taxon>Menispermoideae</taxon>
        <taxon>Cissampelideae</taxon>
        <taxon>Stephania</taxon>
    </lineage>
</organism>
<dbReference type="Gene3D" id="2.90.10.10">
    <property type="entry name" value="Bulb-type lectin domain"/>
    <property type="match status" value="1"/>
</dbReference>
<evidence type="ECO:0000313" key="3">
    <source>
        <dbReference type="EMBL" id="KAK9144333.1"/>
    </source>
</evidence>
<feature type="signal peptide" evidence="1">
    <location>
        <begin position="1"/>
        <end position="27"/>
    </location>
</feature>
<dbReference type="AlphaFoldDB" id="A0AAP0K3F3"/>
<keyword evidence="1" id="KW-0732">Signal</keyword>
<dbReference type="EMBL" id="JBBNAE010000002">
    <property type="protein sequence ID" value="KAK9144333.1"/>
    <property type="molecule type" value="Genomic_DNA"/>
</dbReference>
<proteinExistence type="predicted"/>
<dbReference type="PROSITE" id="PS50927">
    <property type="entry name" value="BULB_LECTIN"/>
    <property type="match status" value="1"/>
</dbReference>
<gene>
    <name evidence="3" type="ORF">Sjap_004236</name>
</gene>
<reference evidence="3 4" key="1">
    <citation type="submission" date="2024-01" db="EMBL/GenBank/DDBJ databases">
        <title>Genome assemblies of Stephania.</title>
        <authorList>
            <person name="Yang L."/>
        </authorList>
    </citation>
    <scope>NUCLEOTIDE SEQUENCE [LARGE SCALE GENOMIC DNA]</scope>
    <source>
        <strain evidence="3">QJT</strain>
        <tissue evidence="3">Leaf</tissue>
    </source>
</reference>
<dbReference type="Proteomes" id="UP001417504">
    <property type="component" value="Unassembled WGS sequence"/>
</dbReference>
<accession>A0AAP0K3F3</accession>
<dbReference type="InterPro" id="IPR036426">
    <property type="entry name" value="Bulb-type_lectin_dom_sf"/>
</dbReference>
<name>A0AAP0K3F3_9MAGN</name>
<comment type="caution">
    <text evidence="3">The sequence shown here is derived from an EMBL/GenBank/DDBJ whole genome shotgun (WGS) entry which is preliminary data.</text>
</comment>
<protein>
    <recommendedName>
        <fullName evidence="2">Bulb-type lectin domain-containing protein</fullName>
    </recommendedName>
</protein>
<feature type="domain" description="Bulb-type lectin" evidence="2">
    <location>
        <begin position="28"/>
        <end position="136"/>
    </location>
</feature>
<feature type="chain" id="PRO_5042832182" description="Bulb-type lectin domain-containing protein" evidence="1">
    <location>
        <begin position="28"/>
        <end position="141"/>
    </location>
</feature>
<sequence>MARPSVNGVTLGIALLSMLLIINGAVAKDTIYNGQSLNTNEYLENGIYRFIMQGDCNLVLYKNGNVPLWNSRTAGRGGACMATLQNNGNLVILSDTGIVWTSNTYRGPNSYRLVVQGDGNVVIYGAALWATNTAQGRKKLL</sequence>
<evidence type="ECO:0000313" key="4">
    <source>
        <dbReference type="Proteomes" id="UP001417504"/>
    </source>
</evidence>
<dbReference type="InterPro" id="IPR001480">
    <property type="entry name" value="Bulb-type_lectin_dom"/>
</dbReference>
<evidence type="ECO:0000256" key="1">
    <source>
        <dbReference type="SAM" id="SignalP"/>
    </source>
</evidence>
<evidence type="ECO:0000259" key="2">
    <source>
        <dbReference type="PROSITE" id="PS50927"/>
    </source>
</evidence>
<dbReference type="SMART" id="SM00108">
    <property type="entry name" value="B_lectin"/>
    <property type="match status" value="1"/>
</dbReference>
<dbReference type="CDD" id="cd00028">
    <property type="entry name" value="B_lectin"/>
    <property type="match status" value="1"/>
</dbReference>